<name>A0A086T8R9_HAPC1</name>
<sequence>MPDVESIRPFGPARSTIKGSPLSKEEIQEYDDFFKASCYLCLGMIYLKDNPLLREPLKKEHLKTRLLGHFGSAPGQIFTYMHFNRLIKKYDLDAYFVSGPGHGAPAVLSQSYLEGVYSEVYPSKGQDMDGLQRFFKYFSFPGGTGSHATPETPGSIHEGGELGYSISHAFGSVFDHPNLIALTMVGDGEAETGPLATSWHSNKFLNPITDGAVLPVLHLNGYKINNPTVLARIPHKELEALFVGYGWQPYFVEGDEVESMHQAMAATLERCVEEIRSFQKKARDSGQAFRPKWPMVILRSPKGWTGPRKLDDNYLAGFWRSHQVPITDPAKNPAHLKVLEDWMRSYEPDRLWDKEGRPDPKLRKLCPDGHRRMSANPVTNGGQLKKPLKMPDFRNYALEVEHPASDKVSGMVNMARFLKDVIIQNQNTFRLFGPDETESNKLAGIYEGGKKVWMGEYFEEDANGGNLSMAGRVMEMLSEHTVEGWLEGYILSGRHGMLNSYEPFIHVIDSMVNQHCKWIEKCLEVDWRVKIASLNILLTAVVWRQDHNGFTHQDPGFLDVVANKSPEVVRIYLPPDGNCLLSVMDHCLRSSNYVNVVVSDKQEHLQYLDMESAIEHCTKGIGIWQQFSTDAGHEPDLVMASAGDVSTHESIAAVDLLLHHFPELRIRFVNCVDLFKLIHPVDHPHGLKDAEWCALFTKDKPIIFNFHSYPWMVHRLTYKRPGSANLHVRGYKEKGNIDTPLELAIRNSTDRFSLAMDALDRMPNLGNRGSAARESLLNAQIKARNKAFEEGMDPPELVDWTWKRESPASRGKMSVP</sequence>
<keyword evidence="3" id="KW-0786">Thiamine pyrophosphate</keyword>
<dbReference type="InterPro" id="IPR009014">
    <property type="entry name" value="Transketo_C/PFOR_II"/>
</dbReference>
<evidence type="ECO:0000313" key="9">
    <source>
        <dbReference type="Proteomes" id="UP000029964"/>
    </source>
</evidence>
<organism evidence="8 9">
    <name type="scientific">Hapsidospora chrysogenum (strain ATCC 11550 / CBS 779.69 / DSM 880 / IAM 14645 / JCM 23072 / IMI 49137)</name>
    <name type="common">Acremonium chrysogenum</name>
    <dbReference type="NCBI Taxonomy" id="857340"/>
    <lineage>
        <taxon>Eukaryota</taxon>
        <taxon>Fungi</taxon>
        <taxon>Dikarya</taxon>
        <taxon>Ascomycota</taxon>
        <taxon>Pezizomycotina</taxon>
        <taxon>Sordariomycetes</taxon>
        <taxon>Hypocreomycetidae</taxon>
        <taxon>Hypocreales</taxon>
        <taxon>Bionectriaceae</taxon>
        <taxon>Hapsidospora</taxon>
    </lineage>
</organism>
<keyword evidence="9" id="KW-1185">Reference proteome</keyword>
<dbReference type="OrthoDB" id="2532903at2759"/>
<dbReference type="PIRSF" id="PIRSF017245">
    <property type="entry name" value="Phosphoketolase"/>
    <property type="match status" value="1"/>
</dbReference>
<dbReference type="Pfam" id="PF03894">
    <property type="entry name" value="XFP"/>
    <property type="match status" value="1"/>
</dbReference>
<dbReference type="GO" id="GO:0005975">
    <property type="term" value="P:carbohydrate metabolic process"/>
    <property type="evidence" value="ECO:0007669"/>
    <property type="project" value="InterPro"/>
</dbReference>
<feature type="domain" description="Xylulose 5-phosphate/Fructose 6-phosphate phosphoketolase C-terminal" evidence="6">
    <location>
        <begin position="601"/>
        <end position="802"/>
    </location>
</feature>
<dbReference type="Pfam" id="PF09363">
    <property type="entry name" value="XFP_C"/>
    <property type="match status" value="1"/>
</dbReference>
<evidence type="ECO:0000256" key="2">
    <source>
        <dbReference type="ARBA" id="ARBA00005623"/>
    </source>
</evidence>
<dbReference type="CDD" id="cd02011">
    <property type="entry name" value="TPP_PK"/>
    <property type="match status" value="1"/>
</dbReference>
<keyword evidence="4" id="KW-0456">Lyase</keyword>
<dbReference type="PANTHER" id="PTHR31273:SF0">
    <property type="entry name" value="PHOSPHOKETOLASE-RELATED"/>
    <property type="match status" value="1"/>
</dbReference>
<dbReference type="STRING" id="857340.A0A086T8R9"/>
<comment type="similarity">
    <text evidence="2">Belongs to the XFP family.</text>
</comment>
<evidence type="ECO:0000256" key="4">
    <source>
        <dbReference type="ARBA" id="ARBA00023239"/>
    </source>
</evidence>
<evidence type="ECO:0000313" key="8">
    <source>
        <dbReference type="EMBL" id="KFH45751.1"/>
    </source>
</evidence>
<dbReference type="EMBL" id="JPKY01000028">
    <property type="protein sequence ID" value="KFH45751.1"/>
    <property type="molecule type" value="Genomic_DNA"/>
</dbReference>
<evidence type="ECO:0000256" key="3">
    <source>
        <dbReference type="ARBA" id="ARBA00023052"/>
    </source>
</evidence>
<dbReference type="GO" id="GO:0016832">
    <property type="term" value="F:aldehyde-lyase activity"/>
    <property type="evidence" value="ECO:0007669"/>
    <property type="project" value="InterPro"/>
</dbReference>
<dbReference type="Gene3D" id="3.40.50.970">
    <property type="match status" value="2"/>
</dbReference>
<feature type="compositionally biased region" description="Basic and acidic residues" evidence="5">
    <location>
        <begin position="358"/>
        <end position="371"/>
    </location>
</feature>
<feature type="domain" description="Xylulose 5-phosphate/Fructose 6-phosphate phosphoketolase N-terminal" evidence="7">
    <location>
        <begin position="22"/>
        <end position="383"/>
    </location>
</feature>
<proteinExistence type="inferred from homology"/>
<dbReference type="Gene3D" id="3.40.50.920">
    <property type="match status" value="1"/>
</dbReference>
<dbReference type="Pfam" id="PF09364">
    <property type="entry name" value="XFP_N"/>
    <property type="match status" value="1"/>
</dbReference>
<comment type="caution">
    <text evidence="8">The sequence shown here is derived from an EMBL/GenBank/DDBJ whole genome shotgun (WGS) entry which is preliminary data.</text>
</comment>
<dbReference type="PROSITE" id="PS60003">
    <property type="entry name" value="PHOSPHOKETOLASE_2"/>
    <property type="match status" value="1"/>
</dbReference>
<protein>
    <submittedName>
        <fullName evidence="8">Phosphoketolase-like protein</fullName>
    </submittedName>
</protein>
<dbReference type="InterPro" id="IPR029061">
    <property type="entry name" value="THDP-binding"/>
</dbReference>
<evidence type="ECO:0000259" key="6">
    <source>
        <dbReference type="Pfam" id="PF09363"/>
    </source>
</evidence>
<accession>A0A086T8R9</accession>
<evidence type="ECO:0000259" key="7">
    <source>
        <dbReference type="Pfam" id="PF09364"/>
    </source>
</evidence>
<dbReference type="HOGENOM" id="CLU_013954_2_0_1"/>
<dbReference type="InterPro" id="IPR019790">
    <property type="entry name" value="Xul5P/Fru6P_PKetolase_CS"/>
</dbReference>
<evidence type="ECO:0000256" key="1">
    <source>
        <dbReference type="ARBA" id="ARBA00001964"/>
    </source>
</evidence>
<dbReference type="Proteomes" id="UP000029964">
    <property type="component" value="Unassembled WGS sequence"/>
</dbReference>
<dbReference type="InterPro" id="IPR018969">
    <property type="entry name" value="Xul5P/Fru6P_PKetolase_C"/>
</dbReference>
<gene>
    <name evidence="8" type="ORF">ACRE_034830</name>
</gene>
<dbReference type="InterPro" id="IPR005593">
    <property type="entry name" value="Xul5P/Fru6P_PKetolase"/>
</dbReference>
<dbReference type="AlphaFoldDB" id="A0A086T8R9"/>
<dbReference type="PROSITE" id="PS60002">
    <property type="entry name" value="PHOSPHOKETOLASE_1"/>
    <property type="match status" value="1"/>
</dbReference>
<dbReference type="InterPro" id="IPR018970">
    <property type="entry name" value="Xul5P/Fru6P_PKetolase_N"/>
</dbReference>
<dbReference type="PANTHER" id="PTHR31273">
    <property type="entry name" value="PHOSPHOKETOLASE-RELATED"/>
    <property type="match status" value="1"/>
</dbReference>
<comment type="cofactor">
    <cofactor evidence="1">
        <name>thiamine diphosphate</name>
        <dbReference type="ChEBI" id="CHEBI:58937"/>
    </cofactor>
</comment>
<dbReference type="InterPro" id="IPR019789">
    <property type="entry name" value="Xul5P/Fru6P_PKetolase_ThDP_BS"/>
</dbReference>
<reference evidence="9" key="1">
    <citation type="journal article" date="2014" name="Genome Announc.">
        <title>Genome sequence and annotation of Acremonium chrysogenum, producer of the beta-lactam antibiotic cephalosporin C.</title>
        <authorList>
            <person name="Terfehr D."/>
            <person name="Dahlmann T.A."/>
            <person name="Specht T."/>
            <person name="Zadra I."/>
            <person name="Kuernsteiner H."/>
            <person name="Kueck U."/>
        </authorList>
    </citation>
    <scope>NUCLEOTIDE SEQUENCE [LARGE SCALE GENOMIC DNA]</scope>
    <source>
        <strain evidence="9">ATCC 11550 / CBS 779.69 / DSM 880 / IAM 14645 / JCM 23072 / IMI 49137</strain>
    </source>
</reference>
<evidence type="ECO:0000256" key="5">
    <source>
        <dbReference type="SAM" id="MobiDB-lite"/>
    </source>
</evidence>
<dbReference type="SUPFAM" id="SSF52518">
    <property type="entry name" value="Thiamin diphosphate-binding fold (THDP-binding)"/>
    <property type="match status" value="2"/>
</dbReference>
<dbReference type="NCBIfam" id="NF003617">
    <property type="entry name" value="PRK05261.1-2"/>
    <property type="match status" value="1"/>
</dbReference>
<feature type="region of interest" description="Disordered" evidence="5">
    <location>
        <begin position="358"/>
        <end position="386"/>
    </location>
</feature>
<dbReference type="NCBIfam" id="NF003619">
    <property type="entry name" value="PRK05261.1-4"/>
    <property type="match status" value="1"/>
</dbReference>